<accession>A0ABR1VQU0</accession>
<evidence type="ECO:0000313" key="3">
    <source>
        <dbReference type="EMBL" id="KAK8073619.1"/>
    </source>
</evidence>
<organism evidence="3 4">
    <name type="scientific">Apiospora phragmitis</name>
    <dbReference type="NCBI Taxonomy" id="2905665"/>
    <lineage>
        <taxon>Eukaryota</taxon>
        <taxon>Fungi</taxon>
        <taxon>Dikarya</taxon>
        <taxon>Ascomycota</taxon>
        <taxon>Pezizomycotina</taxon>
        <taxon>Sordariomycetes</taxon>
        <taxon>Xylariomycetidae</taxon>
        <taxon>Amphisphaeriales</taxon>
        <taxon>Apiosporaceae</taxon>
        <taxon>Apiospora</taxon>
    </lineage>
</organism>
<evidence type="ECO:0000259" key="2">
    <source>
        <dbReference type="PROSITE" id="PS50181"/>
    </source>
</evidence>
<dbReference type="Proteomes" id="UP001480595">
    <property type="component" value="Unassembled WGS sequence"/>
</dbReference>
<evidence type="ECO:0000256" key="1">
    <source>
        <dbReference type="SAM" id="MobiDB-lite"/>
    </source>
</evidence>
<keyword evidence="4" id="KW-1185">Reference proteome</keyword>
<dbReference type="RefSeq" id="XP_066718094.1">
    <property type="nucleotide sequence ID" value="XM_066855927.1"/>
</dbReference>
<comment type="caution">
    <text evidence="3">The sequence shown here is derived from an EMBL/GenBank/DDBJ whole genome shotgun (WGS) entry which is preliminary data.</text>
</comment>
<sequence>MGDTNVEKGTTYSLKPKPRSNRAHTAITTTPSTGGPPLSAFRLTALPTKLQLEILSHVDLGGLVQLCRTSRESREGASSVAFPSMVQPTRPVAVQLALCTAGSPCLNMPPVRLSYYSSRLAMSPRA</sequence>
<feature type="region of interest" description="Disordered" evidence="1">
    <location>
        <begin position="1"/>
        <end position="38"/>
    </location>
</feature>
<dbReference type="InterPro" id="IPR001810">
    <property type="entry name" value="F-box_dom"/>
</dbReference>
<dbReference type="GeneID" id="92088990"/>
<evidence type="ECO:0000313" key="4">
    <source>
        <dbReference type="Proteomes" id="UP001480595"/>
    </source>
</evidence>
<dbReference type="SUPFAM" id="SSF81383">
    <property type="entry name" value="F-box domain"/>
    <property type="match status" value="1"/>
</dbReference>
<dbReference type="PROSITE" id="PS50181">
    <property type="entry name" value="FBOX"/>
    <property type="match status" value="1"/>
</dbReference>
<gene>
    <name evidence="3" type="ORF">PG994_004518</name>
</gene>
<dbReference type="InterPro" id="IPR036047">
    <property type="entry name" value="F-box-like_dom_sf"/>
</dbReference>
<protein>
    <recommendedName>
        <fullName evidence="2">F-box domain-containing protein</fullName>
    </recommendedName>
</protein>
<name>A0ABR1VQU0_9PEZI</name>
<feature type="domain" description="F-box" evidence="2">
    <location>
        <begin position="40"/>
        <end position="72"/>
    </location>
</feature>
<dbReference type="EMBL" id="JAQQWL010000005">
    <property type="protein sequence ID" value="KAK8073619.1"/>
    <property type="molecule type" value="Genomic_DNA"/>
</dbReference>
<feature type="compositionally biased region" description="Low complexity" evidence="1">
    <location>
        <begin position="28"/>
        <end position="37"/>
    </location>
</feature>
<proteinExistence type="predicted"/>
<reference evidence="3 4" key="1">
    <citation type="submission" date="2023-01" db="EMBL/GenBank/DDBJ databases">
        <title>Analysis of 21 Apiospora genomes using comparative genomics revels a genus with tremendous synthesis potential of carbohydrate active enzymes and secondary metabolites.</title>
        <authorList>
            <person name="Sorensen T."/>
        </authorList>
    </citation>
    <scope>NUCLEOTIDE SEQUENCE [LARGE SCALE GENOMIC DNA]</scope>
    <source>
        <strain evidence="3 4">CBS 135458</strain>
    </source>
</reference>